<dbReference type="EMBL" id="CP143785">
    <property type="protein sequence ID" value="WVN86806.1"/>
    <property type="molecule type" value="Genomic_DNA"/>
</dbReference>
<dbReference type="AlphaFoldDB" id="A0A1E3IHE7"/>
<feature type="region of interest" description="Disordered" evidence="1">
    <location>
        <begin position="358"/>
        <end position="379"/>
    </location>
</feature>
<dbReference type="GeneID" id="91086191"/>
<evidence type="ECO:0000313" key="2">
    <source>
        <dbReference type="EMBL" id="WVN86806.1"/>
    </source>
</evidence>
<protein>
    <submittedName>
        <fullName evidence="2">Uncharacterized protein</fullName>
    </submittedName>
</protein>
<feature type="compositionally biased region" description="Low complexity" evidence="1">
    <location>
        <begin position="174"/>
        <end position="187"/>
    </location>
</feature>
<accession>A0A1E3IHE7</accession>
<gene>
    <name evidence="2" type="ORF">L203_101979</name>
</gene>
<feature type="region of interest" description="Disordered" evidence="1">
    <location>
        <begin position="71"/>
        <end position="187"/>
    </location>
</feature>
<proteinExistence type="predicted"/>
<dbReference type="Proteomes" id="UP000094043">
    <property type="component" value="Chromosome 2"/>
</dbReference>
<reference evidence="2" key="2">
    <citation type="journal article" date="2022" name="Elife">
        <title>Obligate sexual reproduction of a homothallic fungus closely related to the Cryptococcus pathogenic species complex.</title>
        <authorList>
            <person name="Passer A.R."/>
            <person name="Clancey S.A."/>
            <person name="Shea T."/>
            <person name="David-Palma M."/>
            <person name="Averette A.F."/>
            <person name="Boekhout T."/>
            <person name="Porcel B.M."/>
            <person name="Nowrousian M."/>
            <person name="Cuomo C.A."/>
            <person name="Sun S."/>
            <person name="Heitman J."/>
            <person name="Coelho M.A."/>
        </authorList>
    </citation>
    <scope>NUCLEOTIDE SEQUENCE</scope>
    <source>
        <strain evidence="2">CBS 7841</strain>
    </source>
</reference>
<dbReference type="OrthoDB" id="2574168at2759"/>
<organism evidence="2 3">
    <name type="scientific">Cryptococcus depauperatus CBS 7841</name>
    <dbReference type="NCBI Taxonomy" id="1295531"/>
    <lineage>
        <taxon>Eukaryota</taxon>
        <taxon>Fungi</taxon>
        <taxon>Dikarya</taxon>
        <taxon>Basidiomycota</taxon>
        <taxon>Agaricomycotina</taxon>
        <taxon>Tremellomycetes</taxon>
        <taxon>Tremellales</taxon>
        <taxon>Cryptococcaceae</taxon>
        <taxon>Cryptococcus</taxon>
    </lineage>
</organism>
<feature type="compositionally biased region" description="Polar residues" evidence="1">
    <location>
        <begin position="228"/>
        <end position="242"/>
    </location>
</feature>
<sequence>MPSVLTPTQHITKSYAPLADEVNPPFGNIAPAPTVTENGTIVYDQRVASATSVASSSAGSDDLERVCARLKNDSQETLSPTRSWKGKTRTESKLQDEETDVGEFRKSSYKGKERAWDVEQGQLTSAERIADSQYPPVNEVAEEERKIQNNLSKMAAKDAAKRRAARESNQLNASPVSNSSSRSSFTISSVTRQPFSFLGSIPKRNSFMGIGALLNVKKEEQGLGELPTSRSRPNDVQYNNPYDPQPAFSPAPKMTVSPQSTPSESPFVDPSPSLPLAVVAGPSHHRRPSLVSPLPATSPLPIKQSVLISPATSPTEETGFSYGGPTWRGGQAVQQHEEAPRKGPDRWWHALCAWGNDLDGGHDVKEGNGGQAGRTNPFE</sequence>
<feature type="compositionally biased region" description="Polar residues" evidence="1">
    <location>
        <begin position="306"/>
        <end position="318"/>
    </location>
</feature>
<evidence type="ECO:0000256" key="1">
    <source>
        <dbReference type="SAM" id="MobiDB-lite"/>
    </source>
</evidence>
<keyword evidence="3" id="KW-1185">Reference proteome</keyword>
<dbReference type="VEuPathDB" id="FungiDB:L203_03230"/>
<feature type="region of interest" description="Disordered" evidence="1">
    <location>
        <begin position="221"/>
        <end position="343"/>
    </location>
</feature>
<feature type="compositionally biased region" description="Basic and acidic residues" evidence="1">
    <location>
        <begin position="88"/>
        <end position="117"/>
    </location>
</feature>
<dbReference type="RefSeq" id="XP_066067506.1">
    <property type="nucleotide sequence ID" value="XM_066211409.1"/>
</dbReference>
<dbReference type="KEGG" id="cdep:91086191"/>
<evidence type="ECO:0000313" key="3">
    <source>
        <dbReference type="Proteomes" id="UP000094043"/>
    </source>
</evidence>
<reference evidence="2" key="3">
    <citation type="submission" date="2024-01" db="EMBL/GenBank/DDBJ databases">
        <authorList>
            <person name="Coelho M.A."/>
            <person name="David-Palma M."/>
            <person name="Shea T."/>
            <person name="Sun S."/>
            <person name="Cuomo C.A."/>
            <person name="Heitman J."/>
        </authorList>
    </citation>
    <scope>NUCLEOTIDE SEQUENCE</scope>
    <source>
        <strain evidence="2">CBS 7841</strain>
    </source>
</reference>
<name>A0A1E3IHE7_9TREE</name>
<reference evidence="2" key="1">
    <citation type="submission" date="2016-06" db="EMBL/GenBank/DDBJ databases">
        <authorList>
            <person name="Cuomo C."/>
            <person name="Litvintseva A."/>
            <person name="Heitman J."/>
            <person name="Chen Y."/>
            <person name="Sun S."/>
            <person name="Springer D."/>
            <person name="Dromer F."/>
            <person name="Young S."/>
            <person name="Zeng Q."/>
            <person name="Chapman S."/>
            <person name="Gujja S."/>
            <person name="Saif S."/>
            <person name="Birren B."/>
        </authorList>
    </citation>
    <scope>NUCLEOTIDE SEQUENCE</scope>
    <source>
        <strain evidence="2">CBS 7841</strain>
    </source>
</reference>